<sequence>MTRKTLIALLIVGLTVLLLAAKPKPLSPVGEITFEASSLGVGATFTWGRGWLTFKGKKYPIKIEGLGIVGVGYSKIDAIGKVYNLHHPMDLSGTYVQAGAGIAVVGGVKGLLARNERGVVIDLTARQKGVSFNLGGGGFTISFTTP</sequence>
<reference evidence="1" key="1">
    <citation type="journal article" date="2020" name="mSystems">
        <title>Genome- and Community-Level Interaction Insights into Carbon Utilization and Element Cycling Functions of Hydrothermarchaeota in Hydrothermal Sediment.</title>
        <authorList>
            <person name="Zhou Z."/>
            <person name="Liu Y."/>
            <person name="Xu W."/>
            <person name="Pan J."/>
            <person name="Luo Z.H."/>
            <person name="Li M."/>
        </authorList>
    </citation>
    <scope>NUCLEOTIDE SEQUENCE [LARGE SCALE GENOMIC DNA]</scope>
    <source>
        <strain evidence="1">SpSt-853</strain>
    </source>
</reference>
<comment type="caution">
    <text evidence="1">The sequence shown here is derived from an EMBL/GenBank/DDBJ whole genome shotgun (WGS) entry which is preliminary data.</text>
</comment>
<proteinExistence type="predicted"/>
<accession>A0A7C5AND9</accession>
<protein>
    <recommendedName>
        <fullName evidence="2">DUF1134 domain-containing protein</fullName>
    </recommendedName>
</protein>
<evidence type="ECO:0000313" key="1">
    <source>
        <dbReference type="EMBL" id="HGZ12553.1"/>
    </source>
</evidence>
<gene>
    <name evidence="1" type="ORF">ENW48_10120</name>
</gene>
<organism evidence="1">
    <name type="scientific">Desulfobacca acetoxidans</name>
    <dbReference type="NCBI Taxonomy" id="60893"/>
    <lineage>
        <taxon>Bacteria</taxon>
        <taxon>Pseudomonadati</taxon>
        <taxon>Thermodesulfobacteriota</taxon>
        <taxon>Desulfobaccia</taxon>
        <taxon>Desulfobaccales</taxon>
        <taxon>Desulfobaccaceae</taxon>
        <taxon>Desulfobacca</taxon>
    </lineage>
</organism>
<dbReference type="AlphaFoldDB" id="A0A7C5AND9"/>
<evidence type="ECO:0008006" key="2">
    <source>
        <dbReference type="Google" id="ProtNLM"/>
    </source>
</evidence>
<name>A0A7C5AND9_9BACT</name>
<dbReference type="EMBL" id="DTKJ01000070">
    <property type="protein sequence ID" value="HGZ12553.1"/>
    <property type="molecule type" value="Genomic_DNA"/>
</dbReference>